<proteinExistence type="predicted"/>
<evidence type="ECO:0000313" key="3">
    <source>
        <dbReference type="Proteomes" id="UP000494206"/>
    </source>
</evidence>
<dbReference type="PANTHER" id="PTHR28489:SF2">
    <property type="entry name" value="RENTINAL DEGENERATION 3-LIKE"/>
    <property type="match status" value="1"/>
</dbReference>
<accession>A0A8S1F921</accession>
<dbReference type="Proteomes" id="UP000494206">
    <property type="component" value="Unassembled WGS sequence"/>
</dbReference>
<dbReference type="OrthoDB" id="5824539at2759"/>
<evidence type="ECO:0000313" key="2">
    <source>
        <dbReference type="EMBL" id="CAB3409042.1"/>
    </source>
</evidence>
<protein>
    <submittedName>
        <fullName evidence="2">Uncharacterized protein</fullName>
    </submittedName>
</protein>
<comment type="caution">
    <text evidence="2">The sequence shown here is derived from an EMBL/GenBank/DDBJ whole genome shotgun (WGS) entry which is preliminary data.</text>
</comment>
<gene>
    <name evidence="2" type="ORF">CBOVIS_LOCUS10742</name>
</gene>
<keyword evidence="3" id="KW-1185">Reference proteome</keyword>
<dbReference type="InterPro" id="IPR028092">
    <property type="entry name" value="RD3"/>
</dbReference>
<reference evidence="2 3" key="1">
    <citation type="submission" date="2020-04" db="EMBL/GenBank/DDBJ databases">
        <authorList>
            <person name="Laetsch R D."/>
            <person name="Stevens L."/>
            <person name="Kumar S."/>
            <person name="Blaxter L. M."/>
        </authorList>
    </citation>
    <scope>NUCLEOTIDE SEQUENCE [LARGE SCALE GENOMIC DNA]</scope>
</reference>
<keyword evidence="1" id="KW-0175">Coiled coil</keyword>
<dbReference type="EMBL" id="CADEPM010000008">
    <property type="protein sequence ID" value="CAB3409042.1"/>
    <property type="molecule type" value="Genomic_DNA"/>
</dbReference>
<feature type="coiled-coil region" evidence="1">
    <location>
        <begin position="42"/>
        <end position="69"/>
    </location>
</feature>
<evidence type="ECO:0000256" key="1">
    <source>
        <dbReference type="SAM" id="Coils"/>
    </source>
</evidence>
<dbReference type="PANTHER" id="PTHR28489">
    <property type="entry name" value="RENTINAL DEGENERATION 3-LIKE"/>
    <property type="match status" value="1"/>
</dbReference>
<dbReference type="Pfam" id="PF14473">
    <property type="entry name" value="RD3"/>
    <property type="match status" value="1"/>
</dbReference>
<name>A0A8S1F921_9PELO</name>
<organism evidence="2 3">
    <name type="scientific">Caenorhabditis bovis</name>
    <dbReference type="NCBI Taxonomy" id="2654633"/>
    <lineage>
        <taxon>Eukaryota</taxon>
        <taxon>Metazoa</taxon>
        <taxon>Ecdysozoa</taxon>
        <taxon>Nematoda</taxon>
        <taxon>Chromadorea</taxon>
        <taxon>Rhabditida</taxon>
        <taxon>Rhabditina</taxon>
        <taxon>Rhabditomorpha</taxon>
        <taxon>Rhabditoidea</taxon>
        <taxon>Rhabditidae</taxon>
        <taxon>Peloderinae</taxon>
        <taxon>Caenorhabditis</taxon>
    </lineage>
</organism>
<dbReference type="AlphaFoldDB" id="A0A8S1F921"/>
<sequence length="192" mass="22398">MLKWLFNRSLDNDDEFMRSQSARVERQNSSAAENFLFIDLVIGEVESTVVQFENEQEKIRENKRIAERKPDYSWLISNNSLRPKKFLSIQERNRIENACERLKPSEWPSMLEKWKAKVEIASTREKIIEEFIIATHETIQMRKHEPTIGEVLKKFATGRSSSMSAVQSADMGRTNSTRSLAELSFIELQEIV</sequence>